<dbReference type="InterPro" id="IPR041698">
    <property type="entry name" value="Methyltransf_25"/>
</dbReference>
<dbReference type="AlphaFoldDB" id="A0A7J6LCX7"/>
<keyword evidence="3" id="KW-0378">Hydrolase</keyword>
<evidence type="ECO:0000256" key="3">
    <source>
        <dbReference type="ARBA" id="ARBA00022801"/>
    </source>
</evidence>
<accession>A0A7J6LCX7</accession>
<dbReference type="GO" id="GO:0006680">
    <property type="term" value="P:glucosylceramide catabolic process"/>
    <property type="evidence" value="ECO:0007669"/>
    <property type="project" value="TreeGrafter"/>
</dbReference>
<comment type="caution">
    <text evidence="7">The sequence shown here is derived from an EMBL/GenBank/DDBJ whole genome shotgun (WGS) entry which is preliminary data.</text>
</comment>
<feature type="domain" description="Methyltransferase" evidence="6">
    <location>
        <begin position="71"/>
        <end position="159"/>
    </location>
</feature>
<dbReference type="PANTHER" id="PTHR11069">
    <property type="entry name" value="GLUCOSYLCERAMIDASE"/>
    <property type="match status" value="1"/>
</dbReference>
<dbReference type="Pfam" id="PF13649">
    <property type="entry name" value="Methyltransf_25"/>
    <property type="match status" value="1"/>
</dbReference>
<sequence length="447" mass="49837">MADNKANCQGKAASFTNEFGDDYAEHSAVFAKDADAEHMEMMGVPVRDVIMPAIEEALRDLGGKALKEAKILEIGCGTGSILDVLRLEGANPDFLYGVDLNEKSVAIAKANHNFHVQLVEGYDYVLPGNPVLDIVLCKQCLNHVPPADYDEFFDKIRRLHPKYFIFTALMSVYLLRHLFGCSSSSKNTTKAPENPTSSPGDMQVQGFTTTPTGKKWSPMVARVSGGAAGSPKVKVKTDAVDDWPIIGFGGSVPEMPGWTMGNLSLSEEQRQPFFDMYFGDDGARYNFLRLCIHTTFDDYTFADVPDDFNLDHFDYNVTGDRENYKFQTVKKVQEMVPDLTIIGSAWSPPSWMKLGDHSMDGSPNPCLKRDPRYHQVWAKYLVTWVGSDHWLPSSAPLRSTHTRGLECQYGPSRSRMSRRTTSHKTGRLVSSSPRPNLPSFEITWAPL</sequence>
<evidence type="ECO:0000259" key="6">
    <source>
        <dbReference type="Pfam" id="PF13649"/>
    </source>
</evidence>
<name>A0A7J6LCX7_PEROL</name>
<organism evidence="7 8">
    <name type="scientific">Perkinsus olseni</name>
    <name type="common">Perkinsus atlanticus</name>
    <dbReference type="NCBI Taxonomy" id="32597"/>
    <lineage>
        <taxon>Eukaryota</taxon>
        <taxon>Sar</taxon>
        <taxon>Alveolata</taxon>
        <taxon>Perkinsozoa</taxon>
        <taxon>Perkinsea</taxon>
        <taxon>Perkinsida</taxon>
        <taxon>Perkinsidae</taxon>
        <taxon>Perkinsus</taxon>
    </lineage>
</organism>
<dbReference type="SUPFAM" id="SSF53335">
    <property type="entry name" value="S-adenosyl-L-methionine-dependent methyltransferases"/>
    <property type="match status" value="1"/>
</dbReference>
<dbReference type="Pfam" id="PF02055">
    <property type="entry name" value="Glyco_hydro_30"/>
    <property type="match status" value="1"/>
</dbReference>
<evidence type="ECO:0000256" key="4">
    <source>
        <dbReference type="SAM" id="MobiDB-lite"/>
    </source>
</evidence>
<proteinExistence type="inferred from homology"/>
<dbReference type="InterPro" id="IPR029063">
    <property type="entry name" value="SAM-dependent_MTases_sf"/>
</dbReference>
<evidence type="ECO:0000256" key="1">
    <source>
        <dbReference type="ARBA" id="ARBA00005382"/>
    </source>
</evidence>
<evidence type="ECO:0000259" key="5">
    <source>
        <dbReference type="Pfam" id="PF02055"/>
    </source>
</evidence>
<dbReference type="InterPro" id="IPR001139">
    <property type="entry name" value="Glyco_hydro_30"/>
</dbReference>
<dbReference type="GO" id="GO:0004348">
    <property type="term" value="F:glucosylceramidase activity"/>
    <property type="evidence" value="ECO:0007669"/>
    <property type="project" value="InterPro"/>
</dbReference>
<evidence type="ECO:0000313" key="7">
    <source>
        <dbReference type="EMBL" id="KAF4657033.1"/>
    </source>
</evidence>
<comment type="similarity">
    <text evidence="1">Belongs to the glycosyl hydrolase 30 family.</text>
</comment>
<dbReference type="Proteomes" id="UP000572268">
    <property type="component" value="Unassembled WGS sequence"/>
</dbReference>
<protein>
    <recommendedName>
        <fullName evidence="9">Glycosyl hydrolase family 30 TIM-barrel domain-containing protein</fullName>
    </recommendedName>
</protein>
<dbReference type="InterPro" id="IPR017853">
    <property type="entry name" value="GH"/>
</dbReference>
<evidence type="ECO:0008006" key="9">
    <source>
        <dbReference type="Google" id="ProtNLM"/>
    </source>
</evidence>
<feature type="region of interest" description="Disordered" evidence="4">
    <location>
        <begin position="404"/>
        <end position="433"/>
    </location>
</feature>
<dbReference type="GO" id="GO:0016020">
    <property type="term" value="C:membrane"/>
    <property type="evidence" value="ECO:0007669"/>
    <property type="project" value="GOC"/>
</dbReference>
<feature type="compositionally biased region" description="Basic residues" evidence="4">
    <location>
        <begin position="415"/>
        <end position="426"/>
    </location>
</feature>
<dbReference type="EMBL" id="JABANN010000544">
    <property type="protein sequence ID" value="KAF4657033.1"/>
    <property type="molecule type" value="Genomic_DNA"/>
</dbReference>
<dbReference type="Gene3D" id="3.20.20.80">
    <property type="entry name" value="Glycosidases"/>
    <property type="match status" value="1"/>
</dbReference>
<gene>
    <name evidence="7" type="ORF">FOL46_007590</name>
</gene>
<dbReference type="InterPro" id="IPR033453">
    <property type="entry name" value="Glyco_hydro_30_TIM-barrel"/>
</dbReference>
<keyword evidence="2" id="KW-0732">Signal</keyword>
<evidence type="ECO:0000256" key="2">
    <source>
        <dbReference type="ARBA" id="ARBA00022729"/>
    </source>
</evidence>
<evidence type="ECO:0000313" key="8">
    <source>
        <dbReference type="Proteomes" id="UP000572268"/>
    </source>
</evidence>
<dbReference type="SUPFAM" id="SSF51445">
    <property type="entry name" value="(Trans)glycosidases"/>
    <property type="match status" value="1"/>
</dbReference>
<dbReference type="PANTHER" id="PTHR11069:SF23">
    <property type="entry name" value="LYSOSOMAL ACID GLUCOSYLCERAMIDASE"/>
    <property type="match status" value="1"/>
</dbReference>
<dbReference type="Gene3D" id="3.40.50.150">
    <property type="entry name" value="Vaccinia Virus protein VP39"/>
    <property type="match status" value="1"/>
</dbReference>
<reference evidence="7 8" key="1">
    <citation type="submission" date="2020-04" db="EMBL/GenBank/DDBJ databases">
        <title>Perkinsus olseni comparative genomics.</title>
        <authorList>
            <person name="Bogema D.R."/>
        </authorList>
    </citation>
    <scope>NUCLEOTIDE SEQUENCE [LARGE SCALE GENOMIC DNA]</scope>
    <source>
        <strain evidence="7">ATCC PRA-31</strain>
    </source>
</reference>
<feature type="domain" description="Glycosyl hydrolase family 30 TIM-barrel" evidence="5">
    <location>
        <begin position="246"/>
        <end position="385"/>
    </location>
</feature>
<dbReference type="CDD" id="cd02440">
    <property type="entry name" value="AdoMet_MTases"/>
    <property type="match status" value="1"/>
</dbReference>